<dbReference type="Pfam" id="PF02992">
    <property type="entry name" value="Transposase_21"/>
    <property type="match status" value="1"/>
</dbReference>
<feature type="compositionally biased region" description="Acidic residues" evidence="2">
    <location>
        <begin position="367"/>
        <end position="378"/>
    </location>
</feature>
<dbReference type="GO" id="GO:0032196">
    <property type="term" value="P:transposition"/>
    <property type="evidence" value="ECO:0007669"/>
    <property type="project" value="InterPro"/>
</dbReference>
<dbReference type="InterPro" id="IPR039266">
    <property type="entry name" value="EN-1/SPM"/>
</dbReference>
<proteinExistence type="predicted"/>
<dbReference type="EMBL" id="AY325816">
    <property type="protein sequence ID" value="AAP94598.1"/>
    <property type="molecule type" value="Genomic_DNA"/>
</dbReference>
<reference evidence="3" key="2">
    <citation type="journal article" date="2004" name="Proc. Natl. Acad. Sci. U.S.A.">
        <title>Pattern of diversity in the genomic region near the maize domestication gene tb1.</title>
        <authorList>
            <person name="Clark R.M."/>
            <person name="Linton E."/>
            <person name="Messing J."/>
            <person name="Doebley J.F."/>
        </authorList>
    </citation>
    <scope>NUCLEOTIDE SEQUENCE</scope>
</reference>
<sequence length="757" mass="86106">MVEHIWKNGFTPDYTRWIFHGEAHRTREEVVRQRVEDYDVDAGVGDMLNDYHEAQFAEGRTEDEPEATAKAFYDMFDAAQKPLHGKTKVSQLDAIGRIMVFKSQYSMSRDAFDGLLTVIGSLLLEDHVLPKSMYEAQKLLRALKMTYEQIHACPKGCVLFRKEHTKAKYCPKCKSSRFMEVDSGDGQKRQLDIPVTILRHLPFIPRIQRLYMTEESAKQMTWHKKGKRYNPDKMVHASDGEAWTHFDAIHHEKAKEARNVRVALATDGFNPYGMTAAPYTCWPVFVIPINLPPGVCFQRQNIFVSLIIPGHLGNKMGVYMEPLIDELVRAWEEGVWTSPCMTFRRMGYFAPRVFTVVGQRWWADDDDAAQQDDDDDAAQQDVSGSGSSGSRSIYLRGPASLPKRPILRDRRPLIRPDGERSWMVLETAGGHGRNPNGILGLLCREHFPRLVEYAGVTSPAYTFDHYAVAPDAVDRDGRQFNNKAERVKQELWDFFRCDAGYEARADVVSTTCCKKLVVDMHYEARIQAIVTYHGSVLGEKVNKKDARTMSLTADQYLQMIPHWCAAHPECWEKMVQRWCSAEWDEAHNASRERRLLMQGPSHHQGSRSLGKYAEAWSAAHGGAPCSTFSAYAMAHKGKATSDVTYNPDDGPEAYTNPAIHSRLSEYTAMAKEVHGPDYDPRTEDIDGDVLMRVGGGKRHGRYWIADGAIDSSSTPTLSQGEILQTRLDDERRQREELEKRMAEMFAKRELGLHLVPY</sequence>
<dbReference type="AlphaFoldDB" id="Q7XBC7"/>
<dbReference type="InterPro" id="IPR004242">
    <property type="entry name" value="Transposase_21"/>
</dbReference>
<feature type="compositionally biased region" description="Low complexity" evidence="2">
    <location>
        <begin position="379"/>
        <end position="392"/>
    </location>
</feature>
<dbReference type="PANTHER" id="PTHR33157:SF12">
    <property type="entry name" value="TRANSPOSASE TNP1_EN_SPM-LIKE DOMAIN-CONTAINING PROTEIN"/>
    <property type="match status" value="1"/>
</dbReference>
<feature type="coiled-coil region" evidence="1">
    <location>
        <begin position="720"/>
        <end position="747"/>
    </location>
</feature>
<keyword evidence="1" id="KW-0175">Coiled coil</keyword>
<name>Q7XBC7_MAIZE</name>
<evidence type="ECO:0000256" key="1">
    <source>
        <dbReference type="SAM" id="Coils"/>
    </source>
</evidence>
<dbReference type="PANTHER" id="PTHR33157">
    <property type="entry name" value="AUTONOMOUS TRANSPOSABLE ELEMENT EN-1 MOSAIC PROTEIN-RELATED"/>
    <property type="match status" value="1"/>
</dbReference>
<protein>
    <submittedName>
        <fullName evidence="3">Putative transposase protein</fullName>
    </submittedName>
</protein>
<evidence type="ECO:0000313" key="3">
    <source>
        <dbReference type="EMBL" id="AAP94598.1"/>
    </source>
</evidence>
<feature type="region of interest" description="Disordered" evidence="2">
    <location>
        <begin position="367"/>
        <end position="397"/>
    </location>
</feature>
<accession>Q7XBC7</accession>
<reference evidence="3" key="1">
    <citation type="journal article" date="2004" name="Genome Res.">
        <title>Gene loss and movement in the maize genome.</title>
        <authorList>
            <person name="Lai J."/>
            <person name="Ma J."/>
            <person name="Swigonova Z."/>
            <person name="Ramakrishna W."/>
            <person name="Linton E."/>
            <person name="Llaca V."/>
            <person name="Tanyolac B."/>
            <person name="Park Y.J."/>
            <person name="Jeong O.Y."/>
            <person name="Bennetzen J.L."/>
            <person name="Messing J."/>
        </authorList>
    </citation>
    <scope>NUCLEOTIDE SEQUENCE</scope>
</reference>
<gene>
    <name evidence="3" type="primary">Z013I05_27</name>
</gene>
<evidence type="ECO:0000256" key="2">
    <source>
        <dbReference type="SAM" id="MobiDB-lite"/>
    </source>
</evidence>
<dbReference type="ExpressionAtlas" id="Q7XBC7">
    <property type="expression patterns" value="baseline and differential"/>
</dbReference>
<organism evidence="3">
    <name type="scientific">Zea mays</name>
    <name type="common">Maize</name>
    <dbReference type="NCBI Taxonomy" id="4577"/>
    <lineage>
        <taxon>Eukaryota</taxon>
        <taxon>Viridiplantae</taxon>
        <taxon>Streptophyta</taxon>
        <taxon>Embryophyta</taxon>
        <taxon>Tracheophyta</taxon>
        <taxon>Spermatophyta</taxon>
        <taxon>Magnoliopsida</taxon>
        <taxon>Liliopsida</taxon>
        <taxon>Poales</taxon>
        <taxon>Poaceae</taxon>
        <taxon>PACMAD clade</taxon>
        <taxon>Panicoideae</taxon>
        <taxon>Andropogonodae</taxon>
        <taxon>Andropogoneae</taxon>
        <taxon>Tripsacinae</taxon>
        <taxon>Zea</taxon>
    </lineage>
</organism>